<comment type="subcellular location">
    <subcellularLocation>
        <location evidence="1 6">Membrane</location>
        <topology evidence="1 6">Multi-pass membrane protein</topology>
    </subcellularLocation>
</comment>
<dbReference type="InterPro" id="IPR021149">
    <property type="entry name" value="OligosaccharylTrfase_OST3/OST6"/>
</dbReference>
<dbReference type="Pfam" id="PF04756">
    <property type="entry name" value="OST3_OST6"/>
    <property type="match status" value="1"/>
</dbReference>
<keyword evidence="5 6" id="KW-0472">Membrane</keyword>
<feature type="transmembrane region" description="Helical" evidence="6">
    <location>
        <begin position="83"/>
        <end position="104"/>
    </location>
</feature>
<comment type="subunit">
    <text evidence="6">Component of the oligosaccharyltransferase (OST) complex.</text>
</comment>
<dbReference type="PANTHER" id="PTHR13160:SF4">
    <property type="entry name" value="OLIGOSACCHARYLTRANSFERASE COMPLEX SUBUNIT OSTC"/>
    <property type="match status" value="1"/>
</dbReference>
<reference evidence="7" key="1">
    <citation type="submission" date="2022-01" db="EMBL/GenBank/DDBJ databases">
        <authorList>
            <person name="King R."/>
        </authorList>
    </citation>
    <scope>NUCLEOTIDE SEQUENCE</scope>
</reference>
<name>A0A9P0CRR8_9CUCU</name>
<dbReference type="OrthoDB" id="10256333at2759"/>
<feature type="transmembrane region" description="Helical" evidence="6">
    <location>
        <begin position="116"/>
        <end position="139"/>
    </location>
</feature>
<dbReference type="AlphaFoldDB" id="A0A9P0CRR8"/>
<evidence type="ECO:0000256" key="2">
    <source>
        <dbReference type="ARBA" id="ARBA00009376"/>
    </source>
</evidence>
<comment type="function">
    <text evidence="6">Specific component of the STT3A-containing form of the oligosaccharyl transferase (OST) complex that catalyzes the initial transfer of a defined glycan (Glc(3)Man(9)GlcNAc(2) in eukaryotes) from the lipid carrier dolichol-pyrophosphate to an asparagine residue within an Asn-X-Ser/Thr consensus motif in nascent polypeptide chains, the first step in protein N-glycosylation. N-glycosylation occurs cotranslationally and the complex associates with the Sec61 complex at the channel-forming translocon complex that mediates protein translocation across the endoplasmic reticulum (ER). All subunits are required for a maximal enzyme activity.</text>
</comment>
<evidence type="ECO:0000256" key="5">
    <source>
        <dbReference type="ARBA" id="ARBA00023136"/>
    </source>
</evidence>
<keyword evidence="8" id="KW-1185">Reference proteome</keyword>
<keyword evidence="3 6" id="KW-0812">Transmembrane</keyword>
<evidence type="ECO:0000313" key="8">
    <source>
        <dbReference type="Proteomes" id="UP001153636"/>
    </source>
</evidence>
<evidence type="ECO:0000256" key="4">
    <source>
        <dbReference type="ARBA" id="ARBA00022989"/>
    </source>
</evidence>
<keyword evidence="4 6" id="KW-1133">Transmembrane helix</keyword>
<evidence type="ECO:0000256" key="3">
    <source>
        <dbReference type="ARBA" id="ARBA00022692"/>
    </source>
</evidence>
<accession>A0A9P0CRR8</accession>
<comment type="similarity">
    <text evidence="2 6">Belongs to the OSTC family.</text>
</comment>
<dbReference type="InterPro" id="IPR042416">
    <property type="entry name" value="OSTC"/>
</dbReference>
<gene>
    <name evidence="7" type="ORF">PSYICH_LOCUS5412</name>
</gene>
<dbReference type="Proteomes" id="UP001153636">
    <property type="component" value="Chromosome 17"/>
</dbReference>
<feature type="transmembrane region" description="Helical" evidence="6">
    <location>
        <begin position="30"/>
        <end position="50"/>
    </location>
</feature>
<evidence type="ECO:0000256" key="1">
    <source>
        <dbReference type="ARBA" id="ARBA00004141"/>
    </source>
</evidence>
<proteinExistence type="inferred from homology"/>
<dbReference type="EMBL" id="OV651829">
    <property type="protein sequence ID" value="CAH1104680.1"/>
    <property type="molecule type" value="Genomic_DNA"/>
</dbReference>
<dbReference type="PANTHER" id="PTHR13160">
    <property type="entry name" value="OLIGOSACCHARYLTRANSFERASE COMPLEX SUBUNIT OSTC"/>
    <property type="match status" value="1"/>
</dbReference>
<evidence type="ECO:0000256" key="6">
    <source>
        <dbReference type="RuleBase" id="RU366060"/>
    </source>
</evidence>
<evidence type="ECO:0000313" key="7">
    <source>
        <dbReference type="EMBL" id="CAH1104680.1"/>
    </source>
</evidence>
<protein>
    <recommendedName>
        <fullName evidence="6">Oligosaccharyltransferase complex subunit</fullName>
    </recommendedName>
</protein>
<dbReference type="GO" id="GO:0008250">
    <property type="term" value="C:oligosaccharyltransferase complex"/>
    <property type="evidence" value="ECO:0007669"/>
    <property type="project" value="UniProtKB-UniRule"/>
</dbReference>
<sequence length="149" mass="16835">MEQFFTLPYFILEVPHMKIKKPSWVKQPSAMTMFSIVLASYFLVTGGIIYDVIVEPPSVGSTTDEHGHSRPVAFMPYRVNGQYIMEGLASSFLFSMGGLGFIVLDHIHNTNTPKLNRLLITAVGFICVTVSFFTTWIFMRMKLPGYLQS</sequence>
<organism evidence="7 8">
    <name type="scientific">Psylliodes chrysocephalus</name>
    <dbReference type="NCBI Taxonomy" id="3402493"/>
    <lineage>
        <taxon>Eukaryota</taxon>
        <taxon>Metazoa</taxon>
        <taxon>Ecdysozoa</taxon>
        <taxon>Arthropoda</taxon>
        <taxon>Hexapoda</taxon>
        <taxon>Insecta</taxon>
        <taxon>Pterygota</taxon>
        <taxon>Neoptera</taxon>
        <taxon>Endopterygota</taxon>
        <taxon>Coleoptera</taxon>
        <taxon>Polyphaga</taxon>
        <taxon>Cucujiformia</taxon>
        <taxon>Chrysomeloidea</taxon>
        <taxon>Chrysomelidae</taxon>
        <taxon>Galerucinae</taxon>
        <taxon>Alticini</taxon>
        <taxon>Psylliodes</taxon>
    </lineage>
</organism>